<name>A0A0L9VR22_PHAAN</name>
<evidence type="ECO:0000313" key="2">
    <source>
        <dbReference type="Proteomes" id="UP000053144"/>
    </source>
</evidence>
<dbReference type="Gramene" id="KOM57506">
    <property type="protein sequence ID" value="KOM57506"/>
    <property type="gene ID" value="LR48_Vigan11g053900"/>
</dbReference>
<dbReference type="EMBL" id="CM003381">
    <property type="protein sequence ID" value="KOM57506.1"/>
    <property type="molecule type" value="Genomic_DNA"/>
</dbReference>
<reference evidence="2" key="1">
    <citation type="journal article" date="2015" name="Proc. Natl. Acad. Sci. U.S.A.">
        <title>Genome sequencing of adzuki bean (Vigna angularis) provides insight into high starch and low fat accumulation and domestication.</title>
        <authorList>
            <person name="Yang K."/>
            <person name="Tian Z."/>
            <person name="Chen C."/>
            <person name="Luo L."/>
            <person name="Zhao B."/>
            <person name="Wang Z."/>
            <person name="Yu L."/>
            <person name="Li Y."/>
            <person name="Sun Y."/>
            <person name="Li W."/>
            <person name="Chen Y."/>
            <person name="Li Y."/>
            <person name="Zhang Y."/>
            <person name="Ai D."/>
            <person name="Zhao J."/>
            <person name="Shang C."/>
            <person name="Ma Y."/>
            <person name="Wu B."/>
            <person name="Wang M."/>
            <person name="Gao L."/>
            <person name="Sun D."/>
            <person name="Zhang P."/>
            <person name="Guo F."/>
            <person name="Wang W."/>
            <person name="Li Y."/>
            <person name="Wang J."/>
            <person name="Varshney R.K."/>
            <person name="Wang J."/>
            <person name="Ling H.Q."/>
            <person name="Wan P."/>
        </authorList>
    </citation>
    <scope>NUCLEOTIDE SEQUENCE</scope>
    <source>
        <strain evidence="2">cv. Jingnong 6</strain>
    </source>
</reference>
<organism evidence="1 2">
    <name type="scientific">Phaseolus angularis</name>
    <name type="common">Azuki bean</name>
    <name type="synonym">Vigna angularis</name>
    <dbReference type="NCBI Taxonomy" id="3914"/>
    <lineage>
        <taxon>Eukaryota</taxon>
        <taxon>Viridiplantae</taxon>
        <taxon>Streptophyta</taxon>
        <taxon>Embryophyta</taxon>
        <taxon>Tracheophyta</taxon>
        <taxon>Spermatophyta</taxon>
        <taxon>Magnoliopsida</taxon>
        <taxon>eudicotyledons</taxon>
        <taxon>Gunneridae</taxon>
        <taxon>Pentapetalae</taxon>
        <taxon>rosids</taxon>
        <taxon>fabids</taxon>
        <taxon>Fabales</taxon>
        <taxon>Fabaceae</taxon>
        <taxon>Papilionoideae</taxon>
        <taxon>50 kb inversion clade</taxon>
        <taxon>NPAAA clade</taxon>
        <taxon>indigoferoid/millettioid clade</taxon>
        <taxon>Phaseoleae</taxon>
        <taxon>Vigna</taxon>
    </lineage>
</organism>
<dbReference type="Proteomes" id="UP000053144">
    <property type="component" value="Chromosome 11"/>
</dbReference>
<evidence type="ECO:0000313" key="1">
    <source>
        <dbReference type="EMBL" id="KOM57506.1"/>
    </source>
</evidence>
<dbReference type="AlphaFoldDB" id="A0A0L9VR22"/>
<sequence>MGEGIKILLANFDTKTWISFLKTPGFREILLSLLLGELKDKPKNLSLKDR</sequence>
<gene>
    <name evidence="1" type="ORF">LR48_Vigan11g053900</name>
</gene>
<accession>A0A0L9VR22</accession>
<protein>
    <submittedName>
        <fullName evidence="1">Uncharacterized protein</fullName>
    </submittedName>
</protein>
<proteinExistence type="predicted"/>